<dbReference type="RefSeq" id="WP_205260136.1">
    <property type="nucleotide sequence ID" value="NZ_JAERWK010000010.1"/>
</dbReference>
<dbReference type="Proteomes" id="UP000663792">
    <property type="component" value="Unassembled WGS sequence"/>
</dbReference>
<accession>A0A938Y7D2</accession>
<evidence type="ECO:0000313" key="2">
    <source>
        <dbReference type="Proteomes" id="UP000663792"/>
    </source>
</evidence>
<dbReference type="AlphaFoldDB" id="A0A938Y7D2"/>
<comment type="caution">
    <text evidence="1">The sequence shown here is derived from an EMBL/GenBank/DDBJ whole genome shotgun (WGS) entry which is preliminary data.</text>
</comment>
<keyword evidence="2" id="KW-1185">Reference proteome</keyword>
<sequence>MTEFDHTSRTGTAVLPLAYAPAVLLEVTAELAALGARLTWPDEQVELTDTAVIYGVVPAETPLPAAVVADLAELERRVIDRSALASL</sequence>
<evidence type="ECO:0000313" key="1">
    <source>
        <dbReference type="EMBL" id="MBM9467175.1"/>
    </source>
</evidence>
<name>A0A938Y7D2_9ACTN</name>
<protein>
    <submittedName>
        <fullName evidence="1">Uncharacterized protein</fullName>
    </submittedName>
</protein>
<gene>
    <name evidence="1" type="ORF">JL106_07755</name>
</gene>
<organism evidence="1 2">
    <name type="scientific">Nakamurella leprariae</name>
    <dbReference type="NCBI Taxonomy" id="2803911"/>
    <lineage>
        <taxon>Bacteria</taxon>
        <taxon>Bacillati</taxon>
        <taxon>Actinomycetota</taxon>
        <taxon>Actinomycetes</taxon>
        <taxon>Nakamurellales</taxon>
        <taxon>Nakamurellaceae</taxon>
        <taxon>Nakamurella</taxon>
    </lineage>
</organism>
<reference evidence="1" key="1">
    <citation type="submission" date="2021-01" db="EMBL/GenBank/DDBJ databases">
        <title>YIM 132084 draft genome.</title>
        <authorList>
            <person name="An D."/>
        </authorList>
    </citation>
    <scope>NUCLEOTIDE SEQUENCE</scope>
    <source>
        <strain evidence="1">YIM 132084</strain>
    </source>
</reference>
<proteinExistence type="predicted"/>
<dbReference type="EMBL" id="JAERWK010000010">
    <property type="protein sequence ID" value="MBM9467175.1"/>
    <property type="molecule type" value="Genomic_DNA"/>
</dbReference>